<dbReference type="SUPFAM" id="SSF48097">
    <property type="entry name" value="Regulator of G-protein signaling, RGS"/>
    <property type="match status" value="1"/>
</dbReference>
<evidence type="ECO:0000313" key="3">
    <source>
        <dbReference type="EMBL" id="CAD9576356.1"/>
    </source>
</evidence>
<evidence type="ECO:0000256" key="1">
    <source>
        <dbReference type="SAM" id="MobiDB-lite"/>
    </source>
</evidence>
<evidence type="ECO:0000259" key="2">
    <source>
        <dbReference type="PROSITE" id="PS50132"/>
    </source>
</evidence>
<organism evidence="3">
    <name type="scientific">Bigelowiella natans</name>
    <name type="common">Pedinomonas minutissima</name>
    <name type="synonym">Chlorarachnion sp. (strain CCMP621)</name>
    <dbReference type="NCBI Taxonomy" id="227086"/>
    <lineage>
        <taxon>Eukaryota</taxon>
        <taxon>Sar</taxon>
        <taxon>Rhizaria</taxon>
        <taxon>Cercozoa</taxon>
        <taxon>Chlorarachniophyceae</taxon>
        <taxon>Bigelowiella</taxon>
    </lineage>
</organism>
<dbReference type="SMART" id="SM00315">
    <property type="entry name" value="RGS"/>
    <property type="match status" value="1"/>
</dbReference>
<gene>
    <name evidence="3" type="ORF">BIGN1055_LOCUS187</name>
</gene>
<feature type="region of interest" description="Disordered" evidence="1">
    <location>
        <begin position="150"/>
        <end position="170"/>
    </location>
</feature>
<reference evidence="3" key="1">
    <citation type="submission" date="2021-01" db="EMBL/GenBank/DDBJ databases">
        <authorList>
            <person name="Corre E."/>
            <person name="Pelletier E."/>
            <person name="Niang G."/>
            <person name="Scheremetjew M."/>
            <person name="Finn R."/>
            <person name="Kale V."/>
            <person name="Holt S."/>
            <person name="Cochrane G."/>
            <person name="Meng A."/>
            <person name="Brown T."/>
            <person name="Cohen L."/>
        </authorList>
    </citation>
    <scope>NUCLEOTIDE SEQUENCE</scope>
    <source>
        <strain evidence="3">CCMP1258.1</strain>
    </source>
</reference>
<feature type="compositionally biased region" description="Basic and acidic residues" evidence="1">
    <location>
        <begin position="388"/>
        <end position="404"/>
    </location>
</feature>
<accession>A0A6T7AZ97</accession>
<dbReference type="Pfam" id="PF00615">
    <property type="entry name" value="RGS"/>
    <property type="match status" value="1"/>
</dbReference>
<feature type="compositionally biased region" description="Basic and acidic residues" evidence="1">
    <location>
        <begin position="422"/>
        <end position="435"/>
    </location>
</feature>
<feature type="compositionally biased region" description="Polar residues" evidence="1">
    <location>
        <begin position="365"/>
        <end position="385"/>
    </location>
</feature>
<dbReference type="InterPro" id="IPR036305">
    <property type="entry name" value="RGS_sf"/>
</dbReference>
<dbReference type="AlphaFoldDB" id="A0A6T7AZ97"/>
<dbReference type="Gene3D" id="1.10.167.10">
    <property type="entry name" value="Regulator of G-protein Signalling 4, domain 2"/>
    <property type="match status" value="1"/>
</dbReference>
<feature type="domain" description="RGS" evidence="2">
    <location>
        <begin position="173"/>
        <end position="249"/>
    </location>
</feature>
<sequence length="527" mass="58848">MLVSDPDSLNSKRVGGSILRQKRQITQRIARRPLETKVNSKSFRSVLPPRTEGLVETARTAISRANQASVNNNNVEAVEVLDRGGTGRGRSVSPCRKAWVAKSVGELYISDEDSDEDFNPILYRRRRKNASSLSTSTSFSRLMSPELRRRGSFRSDWKTSASTTKKKEKPKLRLEQVLANQETAGLFRMHLEGEWSAENLDFYMAVDSFEEKYKDSIVSVHSKTRRMRLLRHMQREAMRIYSTFIPPGAQRVVNISHKQRKTIELYFASLHMASAEVAPAELLSPESKLQNSMRVLDKCKKAHMMHKDLSPEASTATIATTCSSNSSPPQNPLLQQQQQQQQQARIATTIPDTKGKHAALAASKGPSQAPSNPLNDATSSSNNNKKGPGREMTLEKANSKKGGSETRNSACQSARKGSGSSSDKKKNKEKDKTTDDSATLNSQIEECLFCFQTAKREVFKLMASDSFQRFVRAHPEAWVAAHEPVENFIAVDKAISEIIVVPQTAAKWSFWSRLKGSTKIDDDKNVK</sequence>
<dbReference type="PROSITE" id="PS50132">
    <property type="entry name" value="RGS"/>
    <property type="match status" value="2"/>
</dbReference>
<name>A0A6T7AZ97_BIGNA</name>
<dbReference type="InterPro" id="IPR016137">
    <property type="entry name" value="RGS"/>
</dbReference>
<dbReference type="PANTHER" id="PTHR10845:SF192">
    <property type="entry name" value="DOUBLE HIT, ISOFORM B"/>
    <property type="match status" value="1"/>
</dbReference>
<proteinExistence type="predicted"/>
<protein>
    <recommendedName>
        <fullName evidence="2">RGS domain-containing protein</fullName>
    </recommendedName>
</protein>
<feature type="compositionally biased region" description="Low complexity" evidence="1">
    <location>
        <begin position="319"/>
        <end position="343"/>
    </location>
</feature>
<dbReference type="EMBL" id="HBHA01000294">
    <property type="protein sequence ID" value="CAD9576356.1"/>
    <property type="molecule type" value="Transcribed_RNA"/>
</dbReference>
<dbReference type="InterPro" id="IPR044926">
    <property type="entry name" value="RGS_subdomain_2"/>
</dbReference>
<feature type="domain" description="RGS" evidence="2">
    <location>
        <begin position="451"/>
        <end position="473"/>
    </location>
</feature>
<feature type="region of interest" description="Disordered" evidence="1">
    <location>
        <begin position="319"/>
        <end position="438"/>
    </location>
</feature>
<dbReference type="PANTHER" id="PTHR10845">
    <property type="entry name" value="REGULATOR OF G PROTEIN SIGNALING"/>
    <property type="match status" value="1"/>
</dbReference>